<protein>
    <submittedName>
        <fullName evidence="1">Helix-turn-helix transcriptional regulator</fullName>
    </submittedName>
</protein>
<accession>A0A4U2XYZ9</accession>
<dbReference type="EMBL" id="SZPU01000129">
    <property type="protein sequence ID" value="TKI53189.1"/>
    <property type="molecule type" value="Genomic_DNA"/>
</dbReference>
<proteinExistence type="predicted"/>
<dbReference type="InterPro" id="IPR001387">
    <property type="entry name" value="Cro/C1-type_HTH"/>
</dbReference>
<dbReference type="SUPFAM" id="SSF47413">
    <property type="entry name" value="lambda repressor-like DNA-binding domains"/>
    <property type="match status" value="1"/>
</dbReference>
<evidence type="ECO:0000313" key="2">
    <source>
        <dbReference type="Proteomes" id="UP000308744"/>
    </source>
</evidence>
<dbReference type="InterPro" id="IPR010982">
    <property type="entry name" value="Lambda_DNA-bd_dom_sf"/>
</dbReference>
<dbReference type="RefSeq" id="WP_107895718.1">
    <property type="nucleotide sequence ID" value="NZ_PYWM01000013.1"/>
</dbReference>
<dbReference type="GO" id="GO:0003677">
    <property type="term" value="F:DNA binding"/>
    <property type="evidence" value="ECO:0007669"/>
    <property type="project" value="InterPro"/>
</dbReference>
<dbReference type="CDD" id="cd00093">
    <property type="entry name" value="HTH_XRE"/>
    <property type="match status" value="1"/>
</dbReference>
<reference evidence="1 2" key="1">
    <citation type="submission" date="2019-04" db="EMBL/GenBank/DDBJ databases">
        <title>Lysinibacillus genome sequencing.</title>
        <authorList>
            <person name="Dunlap C."/>
        </authorList>
    </citation>
    <scope>NUCLEOTIDE SEQUENCE [LARGE SCALE GENOMIC DNA]</scope>
    <source>
        <strain evidence="1 2">CCTCC AB 2010389</strain>
    </source>
</reference>
<keyword evidence="2" id="KW-1185">Reference proteome</keyword>
<dbReference type="AlphaFoldDB" id="A0A4U2XYZ9"/>
<dbReference type="Proteomes" id="UP000308744">
    <property type="component" value="Unassembled WGS sequence"/>
</dbReference>
<gene>
    <name evidence="1" type="ORF">FC756_25290</name>
</gene>
<comment type="caution">
    <text evidence="1">The sequence shown here is derived from an EMBL/GenBank/DDBJ whole genome shotgun (WGS) entry which is preliminary data.</text>
</comment>
<sequence>MTQTELFLMRRQKGIKLNQIAKSIGCSIALLSKYEHNKVAMDASKVNQYKDYILNN</sequence>
<evidence type="ECO:0000313" key="1">
    <source>
        <dbReference type="EMBL" id="TKI53189.1"/>
    </source>
</evidence>
<organism evidence="1 2">
    <name type="scientific">Lysinibacillus mangiferihumi</name>
    <dbReference type="NCBI Taxonomy" id="1130819"/>
    <lineage>
        <taxon>Bacteria</taxon>
        <taxon>Bacillati</taxon>
        <taxon>Bacillota</taxon>
        <taxon>Bacilli</taxon>
        <taxon>Bacillales</taxon>
        <taxon>Bacillaceae</taxon>
        <taxon>Lysinibacillus</taxon>
    </lineage>
</organism>
<name>A0A4U2XYZ9_9BACI</name>